<dbReference type="GO" id="GO:0016740">
    <property type="term" value="F:transferase activity"/>
    <property type="evidence" value="ECO:0007669"/>
    <property type="project" value="UniProtKB-KW"/>
</dbReference>
<comment type="caution">
    <text evidence="1">The sequence shown here is derived from an EMBL/GenBank/DDBJ whole genome shotgun (WGS) entry which is preliminary data.</text>
</comment>
<dbReference type="InterPro" id="IPR038763">
    <property type="entry name" value="DHH_sf"/>
</dbReference>
<dbReference type="AlphaFoldDB" id="A0A372EKM3"/>
<keyword evidence="2" id="KW-1185">Reference proteome</keyword>
<dbReference type="SUPFAM" id="SSF64182">
    <property type="entry name" value="DHH phosphoesterases"/>
    <property type="match status" value="1"/>
</dbReference>
<dbReference type="RefSeq" id="WP_116958754.1">
    <property type="nucleotide sequence ID" value="NZ_QVLS01000005.1"/>
</dbReference>
<protein>
    <submittedName>
        <fullName evidence="1">Acetyltransferase</fullName>
    </submittedName>
</protein>
<accession>A0A372EKM3</accession>
<gene>
    <name evidence="1" type="ORF">DY262_10150</name>
</gene>
<keyword evidence="1" id="KW-0808">Transferase</keyword>
<evidence type="ECO:0000313" key="1">
    <source>
        <dbReference type="EMBL" id="RFP79327.1"/>
    </source>
</evidence>
<dbReference type="Proteomes" id="UP000261931">
    <property type="component" value="Unassembled WGS sequence"/>
</dbReference>
<organism evidence="1 2">
    <name type="scientific">Hydrogenophaga borbori</name>
    <dbReference type="NCBI Taxonomy" id="2294117"/>
    <lineage>
        <taxon>Bacteria</taxon>
        <taxon>Pseudomonadati</taxon>
        <taxon>Pseudomonadota</taxon>
        <taxon>Betaproteobacteria</taxon>
        <taxon>Burkholderiales</taxon>
        <taxon>Comamonadaceae</taxon>
        <taxon>Hydrogenophaga</taxon>
    </lineage>
</organism>
<name>A0A372EKM3_9BURK</name>
<sequence length="328" mass="35213">MNHWDVFNGDADGLCALQQLRLARPRESQLVTGLKREIALLERVDAGPGDTVTVLDISLARNRTPLLDLLARGVRIEYFDHHHAGDDPLPRHPALTLVIETAPTRCTSLIVHRHLGGPHAAWAVTGAFGDGMGASARALGHAAGLDDPHLATLRTLGEAINHNAYGESEADVLIAPAALHGLMRAHATPLDFLRCEPVAAALIERRRQDLERADALAPRWRLAAGLVYELPDEAWARRVQGSLAYRCIEREPGRACAVLRAAGDDAFMVNVRAPRQRPHADRLCRGFGGGGRAGAAGIDRLPRARLAAFLAAFEQAFGTGGPVAAPPL</sequence>
<dbReference type="EMBL" id="QVLS01000005">
    <property type="protein sequence ID" value="RFP79327.1"/>
    <property type="molecule type" value="Genomic_DNA"/>
</dbReference>
<proteinExistence type="predicted"/>
<reference evidence="1 2" key="1">
    <citation type="submission" date="2018-08" db="EMBL/GenBank/DDBJ databases">
        <title>Hydrogenophaga sp. LA-38 isolated from sludge.</title>
        <authorList>
            <person name="Im W.-T."/>
        </authorList>
    </citation>
    <scope>NUCLEOTIDE SEQUENCE [LARGE SCALE GENOMIC DNA]</scope>
    <source>
        <strain evidence="1 2">LA-38</strain>
    </source>
</reference>
<evidence type="ECO:0000313" key="2">
    <source>
        <dbReference type="Proteomes" id="UP000261931"/>
    </source>
</evidence>